<evidence type="ECO:0000256" key="11">
    <source>
        <dbReference type="ARBA" id="ARBA00023136"/>
    </source>
</evidence>
<keyword evidence="6" id="KW-0533">Nickel</keyword>
<dbReference type="InterPro" id="IPR011541">
    <property type="entry name" value="Ni/Co_transpt_high_affinity"/>
</dbReference>
<keyword evidence="3" id="KW-0171">Cobalt transport</keyword>
<dbReference type="PATRIC" id="fig|1450449.3.peg.1575"/>
<keyword evidence="15" id="KW-1185">Reference proteome</keyword>
<dbReference type="Proteomes" id="UP000054123">
    <property type="component" value="Unassembled WGS sequence"/>
</dbReference>
<dbReference type="GO" id="GO:0046583">
    <property type="term" value="F:monoatomic cation efflux transmembrane transporter activity"/>
    <property type="evidence" value="ECO:0007669"/>
    <property type="project" value="TreeGrafter"/>
</dbReference>
<comment type="subcellular location">
    <subcellularLocation>
        <location evidence="2 13">Cell membrane</location>
        <topology evidence="2 13">Multi-pass membrane protein</topology>
    </subcellularLocation>
</comment>
<evidence type="ECO:0000256" key="1">
    <source>
        <dbReference type="ARBA" id="ARBA00002510"/>
    </source>
</evidence>
<evidence type="ECO:0000256" key="2">
    <source>
        <dbReference type="ARBA" id="ARBA00004651"/>
    </source>
</evidence>
<dbReference type="GO" id="GO:0010045">
    <property type="term" value="P:response to nickel cation"/>
    <property type="evidence" value="ECO:0007669"/>
    <property type="project" value="TreeGrafter"/>
</dbReference>
<dbReference type="GO" id="GO:0006824">
    <property type="term" value="P:cobalt ion transport"/>
    <property type="evidence" value="ECO:0007669"/>
    <property type="project" value="UniProtKB-KW"/>
</dbReference>
<feature type="transmembrane region" description="Helical" evidence="13">
    <location>
        <begin position="218"/>
        <end position="238"/>
    </location>
</feature>
<evidence type="ECO:0000313" key="15">
    <source>
        <dbReference type="Proteomes" id="UP000054123"/>
    </source>
</evidence>
<dbReference type="InterPro" id="IPR051224">
    <property type="entry name" value="NiCoT_RcnA"/>
</dbReference>
<comment type="similarity">
    <text evidence="13">Belongs to the NiCoT transporter (TC 2.A.52) family.</text>
</comment>
<proteinExistence type="inferred from homology"/>
<evidence type="ECO:0000256" key="12">
    <source>
        <dbReference type="ARBA" id="ARBA00023285"/>
    </source>
</evidence>
<dbReference type="PANTHER" id="PTHR40659">
    <property type="entry name" value="NICKEL/COBALT EFFLUX SYSTEM RCNA"/>
    <property type="match status" value="1"/>
</dbReference>
<keyword evidence="9" id="KW-0406">Ion transport</keyword>
<evidence type="ECO:0000256" key="9">
    <source>
        <dbReference type="ARBA" id="ARBA00023065"/>
    </source>
</evidence>
<accession>A0A011MHU5</accession>
<evidence type="ECO:0000256" key="7">
    <source>
        <dbReference type="ARBA" id="ARBA00022692"/>
    </source>
</evidence>
<dbReference type="GO" id="GO:0032025">
    <property type="term" value="P:response to cobalt ion"/>
    <property type="evidence" value="ECO:0007669"/>
    <property type="project" value="TreeGrafter"/>
</dbReference>
<reference evidence="14 15" key="1">
    <citation type="journal article" date="2014" name="Genome Announc.">
        <title>Genome Sequence of a Presumptive Mannheimia haemolytica Strain with an A1/A6-Cross-Reactive Serotype from a White-Tailed Deer (Odocoileus virginianus).</title>
        <authorList>
            <person name="Lawrence P.K."/>
            <person name="Bey R.F."/>
            <person name="Wiener B."/>
            <person name="Kittichotirat W."/>
            <person name="Bumgarner R.E."/>
        </authorList>
    </citation>
    <scope>NUCLEOTIDE SEQUENCE [LARGE SCALE GENOMIC DNA]</scope>
    <source>
        <strain evidence="14 15">PKL10</strain>
    </source>
</reference>
<feature type="transmembrane region" description="Helical" evidence="13">
    <location>
        <begin position="7"/>
        <end position="25"/>
    </location>
</feature>
<keyword evidence="7 13" id="KW-0812">Transmembrane</keyword>
<keyword evidence="8 13" id="KW-1133">Transmembrane helix</keyword>
<dbReference type="GO" id="GO:0005886">
    <property type="term" value="C:plasma membrane"/>
    <property type="evidence" value="ECO:0007669"/>
    <property type="project" value="UniProtKB-SubCell"/>
</dbReference>
<feature type="transmembrane region" description="Helical" evidence="13">
    <location>
        <begin position="100"/>
        <end position="125"/>
    </location>
</feature>
<feature type="transmembrane region" description="Helical" evidence="13">
    <location>
        <begin position="140"/>
        <end position="157"/>
    </location>
</feature>
<feature type="transmembrane region" description="Helical" evidence="13">
    <location>
        <begin position="244"/>
        <end position="271"/>
    </location>
</feature>
<dbReference type="STRING" id="1122190.GCA_000621105_00545"/>
<evidence type="ECO:0000313" key="14">
    <source>
        <dbReference type="EMBL" id="EXI62041.1"/>
    </source>
</evidence>
<gene>
    <name evidence="14" type="ORF">AK33_07975</name>
</gene>
<feature type="transmembrane region" description="Helical" evidence="13">
    <location>
        <begin position="57"/>
        <end position="79"/>
    </location>
</feature>
<feature type="transmembrane region" description="Helical" evidence="13">
    <location>
        <begin position="292"/>
        <end position="313"/>
    </location>
</feature>
<comment type="caution">
    <text evidence="14">The sequence shown here is derived from an EMBL/GenBank/DDBJ whole genome shotgun (WGS) entry which is preliminary data.</text>
</comment>
<evidence type="ECO:0000256" key="6">
    <source>
        <dbReference type="ARBA" id="ARBA00022596"/>
    </source>
</evidence>
<comment type="function">
    <text evidence="1">Efflux system for nickel and cobalt.</text>
</comment>
<sequence>MRINAKFLGWVAAGLLAFFAIYQLYPLMLFKVMEWQKSFNLQLASSMNELGENQNRAGITLVLVSFLYGVFHAVGPGHGKFILSSYLSFEKTKLNQAMKITFASALVQGLVAISLVTVIVVIFTLSRQYFNVTLKWVERASFSMMILFGLYWCYQVFRGVRKSDKPMIRSLRLSQNSTKKLPLVTPKHHVHNEHCGCGHKHLPTTDEMKKAVDWKSQLMLIFSIGARPCSGAILVLFLSYTLNLYLWGVIAAITMAIGTGSTLTLFAYLVIVARNKAFQISRWYLSAQMNQTLVLLLKLIIGVALILLGASLFHGSFIETDSGGSLFRR</sequence>
<keyword evidence="5" id="KW-1003">Cell membrane</keyword>
<evidence type="ECO:0000256" key="5">
    <source>
        <dbReference type="ARBA" id="ARBA00022475"/>
    </source>
</evidence>
<keyword evidence="10" id="KW-0921">Nickel transport</keyword>
<dbReference type="EMBL" id="JANJ01000005">
    <property type="protein sequence ID" value="EXI62041.1"/>
    <property type="molecule type" value="Genomic_DNA"/>
</dbReference>
<dbReference type="RefSeq" id="WP_042803309.1">
    <property type="nucleotide sequence ID" value="NZ_AVSP01000003.1"/>
</dbReference>
<keyword evidence="4 13" id="KW-0813">Transport</keyword>
<evidence type="ECO:0000256" key="13">
    <source>
        <dbReference type="RuleBase" id="RU362101"/>
    </source>
</evidence>
<dbReference type="Pfam" id="PF03824">
    <property type="entry name" value="NicO"/>
    <property type="match status" value="1"/>
</dbReference>
<name>A0A011MHU5_9PAST</name>
<dbReference type="GO" id="GO:0015099">
    <property type="term" value="F:nickel cation transmembrane transporter activity"/>
    <property type="evidence" value="ECO:0007669"/>
    <property type="project" value="UniProtKB-UniRule"/>
</dbReference>
<evidence type="ECO:0000256" key="3">
    <source>
        <dbReference type="ARBA" id="ARBA00022426"/>
    </source>
</evidence>
<keyword evidence="12" id="KW-0170">Cobalt</keyword>
<organism evidence="14 15">
    <name type="scientific">Mannheimia granulomatis</name>
    <dbReference type="NCBI Taxonomy" id="85402"/>
    <lineage>
        <taxon>Bacteria</taxon>
        <taxon>Pseudomonadati</taxon>
        <taxon>Pseudomonadota</taxon>
        <taxon>Gammaproteobacteria</taxon>
        <taxon>Pasteurellales</taxon>
        <taxon>Pasteurellaceae</taxon>
        <taxon>Mannheimia</taxon>
    </lineage>
</organism>
<dbReference type="AlphaFoldDB" id="A0A011MHU5"/>
<evidence type="ECO:0000256" key="4">
    <source>
        <dbReference type="ARBA" id="ARBA00022448"/>
    </source>
</evidence>
<dbReference type="OrthoDB" id="9812956at2"/>
<keyword evidence="11 13" id="KW-0472">Membrane</keyword>
<evidence type="ECO:0000256" key="10">
    <source>
        <dbReference type="ARBA" id="ARBA00023112"/>
    </source>
</evidence>
<evidence type="ECO:0000256" key="8">
    <source>
        <dbReference type="ARBA" id="ARBA00022989"/>
    </source>
</evidence>
<protein>
    <recommendedName>
        <fullName evidence="13">Nickel/cobalt efflux system</fullName>
    </recommendedName>
</protein>
<dbReference type="PANTHER" id="PTHR40659:SF1">
    <property type="entry name" value="NICKEL_COBALT EFFLUX SYSTEM RCNA"/>
    <property type="match status" value="1"/>
</dbReference>